<reference evidence="1 2" key="1">
    <citation type="submission" date="2016-03" db="EMBL/GenBank/DDBJ databases">
        <title>Genome sequence of Providencia stuartii strain, isolated from the salivary glands of larval Lucilia sericata.</title>
        <authorList>
            <person name="Yuan Y."/>
            <person name="Zhang Y."/>
            <person name="Fu S."/>
            <person name="Crippen T.L."/>
            <person name="Visi D."/>
            <person name="Benbow M.E."/>
            <person name="Allen M."/>
            <person name="Tomberlin J.K."/>
            <person name="Sze S.-H."/>
            <person name="Tarone A.M."/>
        </authorList>
    </citation>
    <scope>NUCLEOTIDE SEQUENCE [LARGE SCALE GENOMIC DNA]</scope>
    <source>
        <strain evidence="1 2">Crippen</strain>
    </source>
</reference>
<evidence type="ECO:0000313" key="2">
    <source>
        <dbReference type="Proteomes" id="UP000179588"/>
    </source>
</evidence>
<organism evidence="1 2">
    <name type="scientific">Providencia stuartii</name>
    <dbReference type="NCBI Taxonomy" id="588"/>
    <lineage>
        <taxon>Bacteria</taxon>
        <taxon>Pseudomonadati</taxon>
        <taxon>Pseudomonadota</taxon>
        <taxon>Gammaproteobacteria</taxon>
        <taxon>Enterobacterales</taxon>
        <taxon>Morganellaceae</taxon>
        <taxon>Providencia</taxon>
    </lineage>
</organism>
<evidence type="ECO:0000313" key="1">
    <source>
        <dbReference type="EMBL" id="OHT22715.1"/>
    </source>
</evidence>
<accession>A0A1S1HKE1</accession>
<sequence>MNRKHQIPLRKLGDELETFAKALPNFETVKDVRQERELRIKKLTRYLSKKSQKLMNKLKNCHPEYPCGSAACPECVRKHRLEMTKAVMTICSNLDEWKSVTLIFYQDAISNDDFWGFDLNKLKRRLRRWLNDCGFSTVVIGGYEMDFHTDVRKWLPHFHLIVPNEPDAINKLRLKMRSQQNAVFRPNIINRPILVNNLKIPEKQISYHFKLIWWRIESIIYDETINVVRKISKRNRRTTKCRLLKKEYIQSLLMLDKIGISELTFMYKVKKYGSHLVIKD</sequence>
<protein>
    <recommendedName>
        <fullName evidence="3">Replication protein</fullName>
    </recommendedName>
</protein>
<evidence type="ECO:0008006" key="3">
    <source>
        <dbReference type="Google" id="ProtNLM"/>
    </source>
</evidence>
<comment type="caution">
    <text evidence="1">The sequence shown here is derived from an EMBL/GenBank/DDBJ whole genome shotgun (WGS) entry which is preliminary data.</text>
</comment>
<dbReference type="AlphaFoldDB" id="A0A1S1HKE1"/>
<keyword evidence="2" id="KW-1185">Reference proteome</keyword>
<dbReference type="Proteomes" id="UP000179588">
    <property type="component" value="Unassembled WGS sequence"/>
</dbReference>
<name>A0A1S1HKE1_PROST</name>
<proteinExistence type="predicted"/>
<gene>
    <name evidence="1" type="ORF">A3Q29_09420</name>
</gene>
<dbReference type="EMBL" id="LVIE01000212">
    <property type="protein sequence ID" value="OHT22715.1"/>
    <property type="molecule type" value="Genomic_DNA"/>
</dbReference>